<evidence type="ECO:0000256" key="4">
    <source>
        <dbReference type="ARBA" id="ARBA00022737"/>
    </source>
</evidence>
<comment type="caution">
    <text evidence="12">The sequence shown here is derived from an EMBL/GenBank/DDBJ whole genome shotgun (WGS) entry which is preliminary data.</text>
</comment>
<evidence type="ECO:0000313" key="12">
    <source>
        <dbReference type="EMBL" id="RAL47227.1"/>
    </source>
</evidence>
<feature type="compositionally biased region" description="Acidic residues" evidence="10">
    <location>
        <begin position="14"/>
        <end position="25"/>
    </location>
</feature>
<protein>
    <recommendedName>
        <fullName evidence="3 8">peptidylprolyl isomerase</fullName>
        <ecNumber evidence="3 8">5.2.1.8</ecNumber>
    </recommendedName>
</protein>
<keyword evidence="13" id="KW-1185">Reference proteome</keyword>
<feature type="region of interest" description="Disordered" evidence="10">
    <location>
        <begin position="14"/>
        <end position="35"/>
    </location>
</feature>
<dbReference type="AlphaFoldDB" id="A0A328DNG6"/>
<organism evidence="12 13">
    <name type="scientific">Cuscuta australis</name>
    <dbReference type="NCBI Taxonomy" id="267555"/>
    <lineage>
        <taxon>Eukaryota</taxon>
        <taxon>Viridiplantae</taxon>
        <taxon>Streptophyta</taxon>
        <taxon>Embryophyta</taxon>
        <taxon>Tracheophyta</taxon>
        <taxon>Spermatophyta</taxon>
        <taxon>Magnoliopsida</taxon>
        <taxon>eudicotyledons</taxon>
        <taxon>Gunneridae</taxon>
        <taxon>Pentapetalae</taxon>
        <taxon>asterids</taxon>
        <taxon>lamiids</taxon>
        <taxon>Solanales</taxon>
        <taxon>Convolvulaceae</taxon>
        <taxon>Cuscuteae</taxon>
        <taxon>Cuscuta</taxon>
        <taxon>Cuscuta subgen. Grammica</taxon>
        <taxon>Cuscuta sect. Cleistogrammica</taxon>
    </lineage>
</organism>
<evidence type="ECO:0000259" key="11">
    <source>
        <dbReference type="PROSITE" id="PS50059"/>
    </source>
</evidence>
<dbReference type="Pfam" id="PF00254">
    <property type="entry name" value="FKBP_C"/>
    <property type="match status" value="3"/>
</dbReference>
<dbReference type="SMART" id="SM00028">
    <property type="entry name" value="TPR"/>
    <property type="match status" value="3"/>
</dbReference>
<dbReference type="SUPFAM" id="SSF48452">
    <property type="entry name" value="TPR-like"/>
    <property type="match status" value="1"/>
</dbReference>
<evidence type="ECO:0000256" key="9">
    <source>
        <dbReference type="PROSITE-ProRule" id="PRU00339"/>
    </source>
</evidence>
<keyword evidence="7 8" id="KW-0413">Isomerase</keyword>
<dbReference type="PROSITE" id="PS50005">
    <property type="entry name" value="TPR"/>
    <property type="match status" value="1"/>
</dbReference>
<reference evidence="12 13" key="1">
    <citation type="submission" date="2018-06" db="EMBL/GenBank/DDBJ databases">
        <title>The Genome of Cuscuta australis (Dodder) Provides Insight into the Evolution of Plant Parasitism.</title>
        <authorList>
            <person name="Liu H."/>
        </authorList>
    </citation>
    <scope>NUCLEOTIDE SEQUENCE [LARGE SCALE GENOMIC DNA]</scope>
    <source>
        <strain evidence="13">cv. Yunnan</strain>
        <tissue evidence="12">Vines</tissue>
    </source>
</reference>
<dbReference type="EC" id="5.2.1.8" evidence="3 8"/>
<evidence type="ECO:0000256" key="7">
    <source>
        <dbReference type="ARBA" id="ARBA00023235"/>
    </source>
</evidence>
<dbReference type="SUPFAM" id="SSF54534">
    <property type="entry name" value="FKBP-like"/>
    <property type="match status" value="3"/>
</dbReference>
<dbReference type="InterPro" id="IPR011990">
    <property type="entry name" value="TPR-like_helical_dom_sf"/>
</dbReference>
<keyword evidence="4" id="KW-0677">Repeat</keyword>
<proteinExistence type="inferred from homology"/>
<dbReference type="Pfam" id="PF13181">
    <property type="entry name" value="TPR_8"/>
    <property type="match status" value="1"/>
</dbReference>
<dbReference type="FunFam" id="1.25.40.10:FF:000008">
    <property type="entry name" value="Peptidylprolyl isomerase"/>
    <property type="match status" value="1"/>
</dbReference>
<dbReference type="FunFam" id="3.10.50.40:FF:000017">
    <property type="entry name" value="Peptidylprolyl isomerase"/>
    <property type="match status" value="1"/>
</dbReference>
<feature type="domain" description="PPIase FKBP-type" evidence="11">
    <location>
        <begin position="181"/>
        <end position="272"/>
    </location>
</feature>
<dbReference type="PANTHER" id="PTHR46512:SF9">
    <property type="entry name" value="PEPTIDYLPROLYL ISOMERASE"/>
    <property type="match status" value="1"/>
</dbReference>
<evidence type="ECO:0000256" key="5">
    <source>
        <dbReference type="ARBA" id="ARBA00022803"/>
    </source>
</evidence>
<evidence type="ECO:0000313" key="13">
    <source>
        <dbReference type="Proteomes" id="UP000249390"/>
    </source>
</evidence>
<evidence type="ECO:0000256" key="2">
    <source>
        <dbReference type="ARBA" id="ARBA00006577"/>
    </source>
</evidence>
<keyword evidence="5 9" id="KW-0802">TPR repeat</keyword>
<feature type="domain" description="PPIase FKBP-type" evidence="11">
    <location>
        <begin position="300"/>
        <end position="392"/>
    </location>
</feature>
<evidence type="ECO:0000256" key="8">
    <source>
        <dbReference type="PROSITE-ProRule" id="PRU00277"/>
    </source>
</evidence>
<comment type="catalytic activity">
    <reaction evidence="1 8">
        <text>[protein]-peptidylproline (omega=180) = [protein]-peptidylproline (omega=0)</text>
        <dbReference type="Rhea" id="RHEA:16237"/>
        <dbReference type="Rhea" id="RHEA-COMP:10747"/>
        <dbReference type="Rhea" id="RHEA-COMP:10748"/>
        <dbReference type="ChEBI" id="CHEBI:83833"/>
        <dbReference type="ChEBI" id="CHEBI:83834"/>
        <dbReference type="EC" id="5.2.1.8"/>
    </reaction>
</comment>
<keyword evidence="6 8" id="KW-0697">Rotamase</keyword>
<sequence length="601" mass="66506">MVEFSLATAANFIDEDDELDEEPGEVVESAPPLKEGEEREIRCSDGTSLKKKLLKLGHGLETPEVGDEVTVHYVGFLLDGTKFVSTRGEDQPLTFKLGKGLLVSGLDHGIMTMTRGETALFTLPPELAYGVKGTDGVPPNAATLFEVELLSWITVVDVCKDGGILKRIMAKGDQTGPPGELDEVLVRYSATTTDGAILSKTAEEGVEFYVRDGHFCQAIPKAIKTMKRGEKVNLIVQHQYAFSDGVKNSTFSSPLVPPGSELSIDLELVSFKPVIDVTGNFGVLKKILKEGEGTHTANESTAVSIRYSAKLEDGTLFEKKGFDGEKPWDFTTDEEQVVTGLDRAVSTMKKGEHAIVTVKPEYGFGSNAVKCDLTTVPPCSTLIYEVEMLEFTREKDPWEMSIHERIEIASRKKEGGNALFKLGKYQRALKTYAKAVDYVSEGSPFEVDDQKLIKSLQVSCWLNGAACSLKLDNFQEAIKQCSMVLNIEPSNVKALYRRAQAYMKTNDLHLAELDIKKSLEIDPENREVKLLQKNLKQLQVESNKRDANLYTTMFARMLNENSPDKKRLKAGTKEDKTDEEAMAMEVDKDVVKSNSTVPEEE</sequence>
<name>A0A328DNG6_9ASTE</name>
<gene>
    <name evidence="12" type="ORF">DM860_013192</name>
</gene>
<dbReference type="Gene3D" id="3.10.50.40">
    <property type="match status" value="3"/>
</dbReference>
<dbReference type="PROSITE" id="PS50059">
    <property type="entry name" value="FKBP_PPIASE"/>
    <property type="match status" value="3"/>
</dbReference>
<evidence type="ECO:0000256" key="3">
    <source>
        <dbReference type="ARBA" id="ARBA00013194"/>
    </source>
</evidence>
<accession>A0A328DNG6</accession>
<dbReference type="InterPro" id="IPR019734">
    <property type="entry name" value="TPR_rpt"/>
</dbReference>
<evidence type="ECO:0000256" key="6">
    <source>
        <dbReference type="ARBA" id="ARBA00023110"/>
    </source>
</evidence>
<feature type="region of interest" description="Disordered" evidence="10">
    <location>
        <begin position="561"/>
        <end position="601"/>
    </location>
</feature>
<evidence type="ECO:0000256" key="1">
    <source>
        <dbReference type="ARBA" id="ARBA00000971"/>
    </source>
</evidence>
<dbReference type="InterPro" id="IPR001179">
    <property type="entry name" value="PPIase_FKBP_dom"/>
</dbReference>
<dbReference type="Gene3D" id="1.25.40.10">
    <property type="entry name" value="Tetratricopeptide repeat domain"/>
    <property type="match status" value="1"/>
</dbReference>
<dbReference type="InterPro" id="IPR046357">
    <property type="entry name" value="PPIase_dom_sf"/>
</dbReference>
<feature type="domain" description="PPIase FKBP-type" evidence="11">
    <location>
        <begin position="66"/>
        <end position="153"/>
    </location>
</feature>
<dbReference type="GO" id="GO:0003755">
    <property type="term" value="F:peptidyl-prolyl cis-trans isomerase activity"/>
    <property type="evidence" value="ECO:0007669"/>
    <property type="project" value="UniProtKB-KW"/>
</dbReference>
<feature type="compositionally biased region" description="Polar residues" evidence="10">
    <location>
        <begin position="592"/>
        <end position="601"/>
    </location>
</feature>
<dbReference type="PANTHER" id="PTHR46512">
    <property type="entry name" value="PEPTIDYLPROLYL ISOMERASE"/>
    <property type="match status" value="1"/>
</dbReference>
<dbReference type="Proteomes" id="UP000249390">
    <property type="component" value="Unassembled WGS sequence"/>
</dbReference>
<evidence type="ECO:0000256" key="10">
    <source>
        <dbReference type="SAM" id="MobiDB-lite"/>
    </source>
</evidence>
<dbReference type="InterPro" id="IPR050754">
    <property type="entry name" value="FKBP4/5/8-like"/>
</dbReference>
<comment type="similarity">
    <text evidence="2">Belongs to the FKBP-type PPIase family.</text>
</comment>
<dbReference type="EMBL" id="NQVE01000115">
    <property type="protein sequence ID" value="RAL47227.1"/>
    <property type="molecule type" value="Genomic_DNA"/>
</dbReference>
<feature type="repeat" description="TPR" evidence="9">
    <location>
        <begin position="492"/>
        <end position="525"/>
    </location>
</feature>